<feature type="compositionally biased region" description="Polar residues" evidence="1">
    <location>
        <begin position="98"/>
        <end position="118"/>
    </location>
</feature>
<dbReference type="AlphaFoldDB" id="A0AA38IU77"/>
<organism evidence="2 3">
    <name type="scientific">Zophobas morio</name>
    <dbReference type="NCBI Taxonomy" id="2755281"/>
    <lineage>
        <taxon>Eukaryota</taxon>
        <taxon>Metazoa</taxon>
        <taxon>Ecdysozoa</taxon>
        <taxon>Arthropoda</taxon>
        <taxon>Hexapoda</taxon>
        <taxon>Insecta</taxon>
        <taxon>Pterygota</taxon>
        <taxon>Neoptera</taxon>
        <taxon>Endopterygota</taxon>
        <taxon>Coleoptera</taxon>
        <taxon>Polyphaga</taxon>
        <taxon>Cucujiformia</taxon>
        <taxon>Tenebrionidae</taxon>
        <taxon>Zophobas</taxon>
    </lineage>
</organism>
<dbReference type="Proteomes" id="UP001168821">
    <property type="component" value="Unassembled WGS sequence"/>
</dbReference>
<keyword evidence="3" id="KW-1185">Reference proteome</keyword>
<evidence type="ECO:0000313" key="2">
    <source>
        <dbReference type="EMBL" id="KAJ3661758.1"/>
    </source>
</evidence>
<protein>
    <submittedName>
        <fullName evidence="2">Uncharacterized protein</fullName>
    </submittedName>
</protein>
<name>A0AA38IU77_9CUCU</name>
<dbReference type="EMBL" id="JALNTZ010000002">
    <property type="protein sequence ID" value="KAJ3661758.1"/>
    <property type="molecule type" value="Genomic_DNA"/>
</dbReference>
<evidence type="ECO:0000313" key="3">
    <source>
        <dbReference type="Proteomes" id="UP001168821"/>
    </source>
</evidence>
<dbReference type="PANTHER" id="PTHR33244:SF3">
    <property type="entry name" value="PEPTIDASE A2 DOMAIN-CONTAINING PROTEIN"/>
    <property type="match status" value="1"/>
</dbReference>
<accession>A0AA38IU77</accession>
<proteinExistence type="predicted"/>
<feature type="region of interest" description="Disordered" evidence="1">
    <location>
        <begin position="91"/>
        <end position="118"/>
    </location>
</feature>
<dbReference type="PANTHER" id="PTHR33244">
    <property type="entry name" value="INTEGRASE CATALYTIC DOMAIN-CONTAINING PROTEIN-RELATED"/>
    <property type="match status" value="1"/>
</dbReference>
<reference evidence="2" key="1">
    <citation type="journal article" date="2023" name="G3 (Bethesda)">
        <title>Whole genome assemblies of Zophobas morio and Tenebrio molitor.</title>
        <authorList>
            <person name="Kaur S."/>
            <person name="Stinson S.A."/>
            <person name="diCenzo G.C."/>
        </authorList>
    </citation>
    <scope>NUCLEOTIDE SEQUENCE</scope>
    <source>
        <strain evidence="2">QUZm001</strain>
    </source>
</reference>
<comment type="caution">
    <text evidence="2">The sequence shown here is derived from an EMBL/GenBank/DDBJ whole genome shotgun (WGS) entry which is preliminary data.</text>
</comment>
<evidence type="ECO:0000256" key="1">
    <source>
        <dbReference type="SAM" id="MobiDB-lite"/>
    </source>
</evidence>
<sequence>MLNTRIRTSLPILSKLLELEIPDNIKRKKEEVQRKTSYYYNKSAKVLRPLAIGQSVTIRKEIEWEPAVVVKKWSTPIFHVVRTSNEEYRRNRKHLRESLNNPTEYNPDITTGRSTTNK</sequence>
<gene>
    <name evidence="2" type="ORF">Zmor_006143</name>
</gene>